<feature type="transmembrane region" description="Helical" evidence="1">
    <location>
        <begin position="347"/>
        <end position="367"/>
    </location>
</feature>
<name>A0A1X1L497_STRMT</name>
<feature type="transmembrane region" description="Helical" evidence="1">
    <location>
        <begin position="12"/>
        <end position="34"/>
    </location>
</feature>
<dbReference type="EMBL" id="NCVL01000008">
    <property type="protein sequence ID" value="ORP06424.1"/>
    <property type="molecule type" value="Genomic_DNA"/>
</dbReference>
<dbReference type="Proteomes" id="UP000193505">
    <property type="component" value="Unassembled WGS sequence"/>
</dbReference>
<keyword evidence="1" id="KW-0472">Membrane</keyword>
<reference evidence="2 3" key="1">
    <citation type="journal article" date="2016" name="Eur. J. Clin. Microbiol. Infect. Dis.">
        <title>Whole genome sequencing as a tool for phylogenetic analysis of clinical strains of Mitis group streptococci.</title>
        <authorList>
            <person name="Rasmussen L.H."/>
            <person name="Dargis R."/>
            <person name="Hojholt K."/>
            <person name="Christensen J.J."/>
            <person name="Skovgaard O."/>
            <person name="Justesen U.S."/>
            <person name="Rosenvinge F.S."/>
            <person name="Moser C."/>
            <person name="Lukjancenko O."/>
            <person name="Rasmussen S."/>
            <person name="Nielsen X.C."/>
        </authorList>
    </citation>
    <scope>NUCLEOTIDE SEQUENCE [LARGE SCALE GENOMIC DNA]</scope>
    <source>
        <strain evidence="2 3">OD_310347_11</strain>
    </source>
</reference>
<proteinExistence type="predicted"/>
<evidence type="ECO:0000313" key="3">
    <source>
        <dbReference type="Proteomes" id="UP000193505"/>
    </source>
</evidence>
<dbReference type="RefSeq" id="WP_084953394.1">
    <property type="nucleotide sequence ID" value="NZ_JAJNSB010000007.1"/>
</dbReference>
<evidence type="ECO:0000313" key="2">
    <source>
        <dbReference type="EMBL" id="ORP06424.1"/>
    </source>
</evidence>
<evidence type="ECO:0000256" key="1">
    <source>
        <dbReference type="SAM" id="Phobius"/>
    </source>
</evidence>
<feature type="transmembrane region" description="Helical" evidence="1">
    <location>
        <begin position="322"/>
        <end position="341"/>
    </location>
</feature>
<feature type="transmembrane region" description="Helical" evidence="1">
    <location>
        <begin position="152"/>
        <end position="170"/>
    </location>
</feature>
<sequence length="400" mass="46416">MSITIRKIKLGELLSIFALALFLFVSLINTSFYARYISGSIYYFMTIISVLFLIVKELISNKFNIRNLVSLLGILFVYLLVGSVTGFLSTIAISILFIFGLRDISFTYVARVSLYVSVLILLFVIISSEIGYIPNYVEVSLGRVRHFLGFRYSLFPSTIMLNIVATTLFLARHQISYKRLFFLFVSTIWIFLQTDSRLTFISSVLLLSVNLIVKWYPSILETFYIILKSFKFTYLVNAYFSYVVARMYLQFSNSYLNDLSIKINQFLGGRIYYANRSLNIYGYNLFGQKINWIGNGLDINGQKVLSEYLYVDNLYIQILQRYGLFVLVILLFILTFTLHYLLKQKQYILSLILIILSFHAMIDDLIINLHYNIFLILIGTLINQNQSAFEENLQLDNGEK</sequence>
<protein>
    <submittedName>
        <fullName evidence="2">Polymerase</fullName>
    </submittedName>
</protein>
<keyword evidence="1" id="KW-1133">Transmembrane helix</keyword>
<keyword evidence="1" id="KW-0812">Transmembrane</keyword>
<comment type="caution">
    <text evidence="2">The sequence shown here is derived from an EMBL/GenBank/DDBJ whole genome shotgun (WGS) entry which is preliminary data.</text>
</comment>
<feature type="transmembrane region" description="Helical" evidence="1">
    <location>
        <begin position="71"/>
        <end position="100"/>
    </location>
</feature>
<feature type="transmembrane region" description="Helical" evidence="1">
    <location>
        <begin position="112"/>
        <end position="132"/>
    </location>
</feature>
<feature type="transmembrane region" description="Helical" evidence="1">
    <location>
        <begin position="199"/>
        <end position="217"/>
    </location>
</feature>
<dbReference type="AlphaFoldDB" id="A0A1X1L497"/>
<feature type="transmembrane region" description="Helical" evidence="1">
    <location>
        <begin position="176"/>
        <end position="192"/>
    </location>
</feature>
<feature type="transmembrane region" description="Helical" evidence="1">
    <location>
        <begin position="40"/>
        <end position="59"/>
    </location>
</feature>
<gene>
    <name evidence="2" type="ORF">B7694_02980</name>
</gene>
<organism evidence="2 3">
    <name type="scientific">Streptococcus mitis</name>
    <dbReference type="NCBI Taxonomy" id="28037"/>
    <lineage>
        <taxon>Bacteria</taxon>
        <taxon>Bacillati</taxon>
        <taxon>Bacillota</taxon>
        <taxon>Bacilli</taxon>
        <taxon>Lactobacillales</taxon>
        <taxon>Streptococcaceae</taxon>
        <taxon>Streptococcus</taxon>
        <taxon>Streptococcus mitis group</taxon>
    </lineage>
</organism>
<accession>A0A1X1L497</accession>